<feature type="compositionally biased region" description="Acidic residues" evidence="5">
    <location>
        <begin position="1051"/>
        <end position="1060"/>
    </location>
</feature>
<dbReference type="Gene3D" id="2.30.29.30">
    <property type="entry name" value="Pleckstrin-homology domain (PH domain)/Phosphotyrosine-binding domain (PTB)"/>
    <property type="match status" value="1"/>
</dbReference>
<comment type="similarity">
    <text evidence="1">Belongs to the protein-tyrosine phosphatase family. Non-receptor class myotubularin subfamily.</text>
</comment>
<protein>
    <submittedName>
        <fullName evidence="8">Myotubularin</fullName>
    </submittedName>
</protein>
<feature type="transmembrane region" description="Helical" evidence="6">
    <location>
        <begin position="945"/>
        <end position="971"/>
    </location>
</feature>
<evidence type="ECO:0000256" key="5">
    <source>
        <dbReference type="SAM" id="MobiDB-lite"/>
    </source>
</evidence>
<feature type="transmembrane region" description="Helical" evidence="6">
    <location>
        <begin position="906"/>
        <end position="925"/>
    </location>
</feature>
<gene>
    <name evidence="8" type="ORF">P3T76_008049</name>
</gene>
<evidence type="ECO:0000313" key="9">
    <source>
        <dbReference type="Proteomes" id="UP001259832"/>
    </source>
</evidence>
<dbReference type="InterPro" id="IPR016130">
    <property type="entry name" value="Tyr_Pase_AS"/>
</dbReference>
<feature type="active site" description="Phosphocysteine intermediate" evidence="2">
    <location>
        <position position="410"/>
    </location>
</feature>
<dbReference type="Pfam" id="PF06602">
    <property type="entry name" value="Myotub-related"/>
    <property type="match status" value="1"/>
</dbReference>
<evidence type="ECO:0000256" key="4">
    <source>
        <dbReference type="SAM" id="Coils"/>
    </source>
</evidence>
<dbReference type="SUPFAM" id="SSF52799">
    <property type="entry name" value="(Phosphotyrosine protein) phosphatases II"/>
    <property type="match status" value="1"/>
</dbReference>
<sequence>MSNSMRRDGALPFSSRRSVEEDSWTEVERQELDHATSFVSDSMYLVMENPAGALYMGENVYFKVHAQCDQSTLGGVAGVTGTKKTAKDDDEVMHGTLFLTNYRLLFRSFHHHEEELVEVHLNNIAELAEFRVNGKAGPMIQLEVSCKNFEMVKFNFPGEAVSGDAYVKINQLLMDKLQPAAYAFARQLDTRGWTAYDPQTEFSRLGFKTPKSGAQIGGYRITYVNNNYKMSPTYPGAFIVPASVSDGELRKISFFRARGRVPAVTYRHKNDAVVARCAQPLVGLRRKRCTSDEAYMVALRRECKGKLLFIDCRSQTSAYGNIALGGGFEVLDYYKDTNIMFMGIENIHSMRDSIRKLFDLIKNEVRGNERPNWLSYLESTRWLEHVRSVLASCSVCLAKLVEGTSLMIHCSDGWDRTAQITALVKLCADPFYRTMKGFQILIEQEWCAFGHQFHSRSGHTDSQAAYWEDDNTSPIFMQFIDAVWQLTRQFPCSFEFSERYLIALLDEVYDKRSGTFLHDCEEARAGSKTAIRCTSAWTLLESHPQAADFRNPFFMVPLSGEKSTDKSPTVLQCKWHTSSLAIWSSFYLRSLESNDSRDAWAKELQVTQRELQDQLSAAHQQLQSQVEQNSDLQSELEQLRRERAQLARLLEGEVYSDTLNGLLLHEEDDDEDGVLLSVTPVAESRTTLEVPSNETGTTAPGSNEAKVYSTTGVGCFLGGSMSQDFEILQSYFAPTRQEIGAISPTTTNGCGEMFTRRITVEEVVRRPTHPTFAIKHRTLPMATISQSPLAKDGIGSMGGWEVNEEGNPNECKLLSGTFAALLQVLLGLIAISVLVIKRLREVPRRPLMVWAFDASKQMVGATFAHVANLVIAILLYSYQQKMEESDGEPVDQCALYFVNFTLDTSFGVFLNYVLLSAVVLLALRFNWTSLKVPGDYGTPVRIKTWLLQVISWILVISTCKFIIATLIVAFQKPLGAFAVFLFKPLEKHPEVELVLVMIACPCLMNMMQFWIQDNFLKKDVRDESFIVAQFTQSPTGSLNGDGKLPSLGTPTDDECSEPGEGDIKLSVVLDSKEPERKKKLELDLSSV</sequence>
<dbReference type="InterPro" id="IPR011993">
    <property type="entry name" value="PH-like_dom_sf"/>
</dbReference>
<keyword evidence="9" id="KW-1185">Reference proteome</keyword>
<feature type="coiled-coil region" evidence="4">
    <location>
        <begin position="601"/>
        <end position="652"/>
    </location>
</feature>
<reference evidence="8" key="1">
    <citation type="submission" date="2023-08" db="EMBL/GenBank/DDBJ databases">
        <title>Reference Genome Resource for the Citrus Pathogen Phytophthora citrophthora.</title>
        <authorList>
            <person name="Moller H."/>
            <person name="Coetzee B."/>
            <person name="Rose L.J."/>
            <person name="Van Niekerk J.M."/>
        </authorList>
    </citation>
    <scope>NUCLEOTIDE SEQUENCE</scope>
    <source>
        <strain evidence="8">STE-U-9442</strain>
    </source>
</reference>
<feature type="transmembrane region" description="Helical" evidence="6">
    <location>
        <begin position="813"/>
        <end position="836"/>
    </location>
</feature>
<evidence type="ECO:0000256" key="6">
    <source>
        <dbReference type="SAM" id="Phobius"/>
    </source>
</evidence>
<dbReference type="CDD" id="cd14507">
    <property type="entry name" value="PTP-MTM-like"/>
    <property type="match status" value="1"/>
</dbReference>
<evidence type="ECO:0000256" key="2">
    <source>
        <dbReference type="PIRSR" id="PIRSR630564-1"/>
    </source>
</evidence>
<feature type="domain" description="Myotubularin phosphatase" evidence="7">
    <location>
        <begin position="192"/>
        <end position="587"/>
    </location>
</feature>
<dbReference type="PROSITE" id="PS00383">
    <property type="entry name" value="TYR_PHOSPHATASE_1"/>
    <property type="match status" value="1"/>
</dbReference>
<dbReference type="InterPro" id="IPR030564">
    <property type="entry name" value="Myotubularin"/>
</dbReference>
<feature type="transmembrane region" description="Helical" evidence="6">
    <location>
        <begin position="991"/>
        <end position="1011"/>
    </location>
</feature>
<dbReference type="PROSITE" id="PS51339">
    <property type="entry name" value="PPASE_MYOTUBULARIN"/>
    <property type="match status" value="1"/>
</dbReference>
<feature type="region of interest" description="Disordered" evidence="5">
    <location>
        <begin position="1037"/>
        <end position="1061"/>
    </location>
</feature>
<feature type="binding site" evidence="3">
    <location>
        <begin position="346"/>
        <end position="347"/>
    </location>
    <ligand>
        <name>substrate</name>
    </ligand>
</feature>
<dbReference type="InterPro" id="IPR029021">
    <property type="entry name" value="Prot-tyrosine_phosphatase-like"/>
</dbReference>
<dbReference type="Proteomes" id="UP001259832">
    <property type="component" value="Unassembled WGS sequence"/>
</dbReference>
<proteinExistence type="inferred from homology"/>
<keyword evidence="6" id="KW-1133">Transmembrane helix</keyword>
<evidence type="ECO:0000256" key="3">
    <source>
        <dbReference type="PIRSR" id="PIRSR630564-2"/>
    </source>
</evidence>
<dbReference type="PANTHER" id="PTHR10807:SF128">
    <property type="entry name" value="PHOSPHATIDYLINOSITOL-3,5-BISPHOSPHATE 3-PHOSPHATASE"/>
    <property type="match status" value="1"/>
</dbReference>
<keyword evidence="4" id="KW-0175">Coiled coil</keyword>
<feature type="transmembrane region" description="Helical" evidence="6">
    <location>
        <begin position="857"/>
        <end position="878"/>
    </location>
</feature>
<keyword evidence="6" id="KW-0472">Membrane</keyword>
<dbReference type="GO" id="GO:0005737">
    <property type="term" value="C:cytoplasm"/>
    <property type="evidence" value="ECO:0007669"/>
    <property type="project" value="TreeGrafter"/>
</dbReference>
<evidence type="ECO:0000256" key="1">
    <source>
        <dbReference type="ARBA" id="ARBA00007471"/>
    </source>
</evidence>
<organism evidence="8 9">
    <name type="scientific">Phytophthora citrophthora</name>
    <dbReference type="NCBI Taxonomy" id="4793"/>
    <lineage>
        <taxon>Eukaryota</taxon>
        <taxon>Sar</taxon>
        <taxon>Stramenopiles</taxon>
        <taxon>Oomycota</taxon>
        <taxon>Peronosporomycetes</taxon>
        <taxon>Peronosporales</taxon>
        <taxon>Peronosporaceae</taxon>
        <taxon>Phytophthora</taxon>
    </lineage>
</organism>
<dbReference type="Pfam" id="PF12400">
    <property type="entry name" value="STIMATE"/>
    <property type="match status" value="1"/>
</dbReference>
<evidence type="ECO:0000259" key="7">
    <source>
        <dbReference type="PROSITE" id="PS51339"/>
    </source>
</evidence>
<dbReference type="EMBL" id="JASMQC010000014">
    <property type="protein sequence ID" value="KAK1940598.1"/>
    <property type="molecule type" value="Genomic_DNA"/>
</dbReference>
<comment type="caution">
    <text evidence="8">The sequence shown here is derived from an EMBL/GenBank/DDBJ whole genome shotgun (WGS) entry which is preliminary data.</text>
</comment>
<dbReference type="PANTHER" id="PTHR10807">
    <property type="entry name" value="MYOTUBULARIN-RELATED"/>
    <property type="match status" value="1"/>
</dbReference>
<feature type="binding site" evidence="3">
    <location>
        <begin position="410"/>
        <end position="416"/>
    </location>
    <ligand>
        <name>substrate</name>
    </ligand>
</feature>
<dbReference type="AlphaFoldDB" id="A0AAD9LL13"/>
<dbReference type="InterPro" id="IPR010569">
    <property type="entry name" value="Myotubularin-like_Pase_dom"/>
</dbReference>
<keyword evidence="6" id="KW-0812">Transmembrane</keyword>
<dbReference type="SUPFAM" id="SSF50729">
    <property type="entry name" value="PH domain-like"/>
    <property type="match status" value="1"/>
</dbReference>
<name>A0AAD9LL13_9STRA</name>
<accession>A0AAD9LL13</accession>
<evidence type="ECO:0000313" key="8">
    <source>
        <dbReference type="EMBL" id="KAK1940598.1"/>
    </source>
</evidence>
<dbReference type="InterPro" id="IPR022127">
    <property type="entry name" value="STIMATE/YPL162C"/>
</dbReference>